<evidence type="ECO:0000313" key="2">
    <source>
        <dbReference type="Proteomes" id="UP000526408"/>
    </source>
</evidence>
<organism evidence="1 2">
    <name type="scientific">Roseicyclus persicicus</name>
    <dbReference type="NCBI Taxonomy" id="2650661"/>
    <lineage>
        <taxon>Bacteria</taxon>
        <taxon>Pseudomonadati</taxon>
        <taxon>Pseudomonadota</taxon>
        <taxon>Alphaproteobacteria</taxon>
        <taxon>Rhodobacterales</taxon>
        <taxon>Roseobacteraceae</taxon>
        <taxon>Roseicyclus</taxon>
    </lineage>
</organism>
<protein>
    <submittedName>
        <fullName evidence="1">Uncharacterized protein</fullName>
    </submittedName>
</protein>
<keyword evidence="2" id="KW-1185">Reference proteome</keyword>
<accession>A0A7X6GZG9</accession>
<evidence type="ECO:0000313" key="1">
    <source>
        <dbReference type="EMBL" id="NKX45198.1"/>
    </source>
</evidence>
<dbReference type="RefSeq" id="WP_168623580.1">
    <property type="nucleotide sequence ID" value="NZ_JAAZQQ010000003.1"/>
</dbReference>
<dbReference type="EMBL" id="JAAZQQ010000003">
    <property type="protein sequence ID" value="NKX45198.1"/>
    <property type="molecule type" value="Genomic_DNA"/>
</dbReference>
<dbReference type="Proteomes" id="UP000526408">
    <property type="component" value="Unassembled WGS sequence"/>
</dbReference>
<sequence length="162" mass="18808">MASDVVSESNRELRFDFPWPFWAYGKYELTFAFNEAAHAVGQQPHYFDVHPLFKERPRFIVLSSTEKRSVVVLGDGDQALGEAWLRIGLFVKGGGSLFSWICETYRYRRAWRDELTTEMDGERAGPFVLPSREKDLICRFRRHDQALMLVSGTFFARLSRCS</sequence>
<comment type="caution">
    <text evidence="1">The sequence shown here is derived from an EMBL/GenBank/DDBJ whole genome shotgun (WGS) entry which is preliminary data.</text>
</comment>
<name>A0A7X6GZG9_9RHOB</name>
<proteinExistence type="predicted"/>
<reference evidence="1 2" key="1">
    <citation type="submission" date="2020-04" db="EMBL/GenBank/DDBJ databases">
        <authorList>
            <person name="Yoon J."/>
        </authorList>
    </citation>
    <scope>NUCLEOTIDE SEQUENCE [LARGE SCALE GENOMIC DNA]</scope>
    <source>
        <strain evidence="1 2">KMU-115</strain>
    </source>
</reference>
<dbReference type="AlphaFoldDB" id="A0A7X6GZG9"/>
<gene>
    <name evidence="1" type="ORF">HCU73_11390</name>
</gene>